<organism evidence="1 2">
    <name type="scientific">Globodera rostochiensis</name>
    <name type="common">Golden nematode worm</name>
    <name type="synonym">Heterodera rostochiensis</name>
    <dbReference type="NCBI Taxonomy" id="31243"/>
    <lineage>
        <taxon>Eukaryota</taxon>
        <taxon>Metazoa</taxon>
        <taxon>Ecdysozoa</taxon>
        <taxon>Nematoda</taxon>
        <taxon>Chromadorea</taxon>
        <taxon>Rhabditida</taxon>
        <taxon>Tylenchina</taxon>
        <taxon>Tylenchomorpha</taxon>
        <taxon>Tylenchoidea</taxon>
        <taxon>Heteroderidae</taxon>
        <taxon>Heteroderinae</taxon>
        <taxon>Globodera</taxon>
    </lineage>
</organism>
<keyword evidence="1" id="KW-1185">Reference proteome</keyword>
<accession>A0A914I4F7</accession>
<evidence type="ECO:0000313" key="2">
    <source>
        <dbReference type="WBParaSite" id="Gr19_v10_g6718.t1"/>
    </source>
</evidence>
<protein>
    <submittedName>
        <fullName evidence="2">Uncharacterized protein</fullName>
    </submittedName>
</protein>
<sequence length="71" mass="7690">MKCHVYEMSSWQTGKLRRGHCAIAATGGSQWKCGDCGGAAFQCRAGGAPVAPVLPIVEGEVELRRRSRRED</sequence>
<evidence type="ECO:0000313" key="1">
    <source>
        <dbReference type="Proteomes" id="UP000887572"/>
    </source>
</evidence>
<dbReference type="Proteomes" id="UP000887572">
    <property type="component" value="Unplaced"/>
</dbReference>
<dbReference type="WBParaSite" id="Gr19_v10_g6718.t1">
    <property type="protein sequence ID" value="Gr19_v10_g6718.t1"/>
    <property type="gene ID" value="Gr19_v10_g6718"/>
</dbReference>
<dbReference type="AlphaFoldDB" id="A0A914I4F7"/>
<reference evidence="2" key="1">
    <citation type="submission" date="2022-11" db="UniProtKB">
        <authorList>
            <consortium name="WormBaseParasite"/>
        </authorList>
    </citation>
    <scope>IDENTIFICATION</scope>
</reference>
<name>A0A914I4F7_GLORO</name>
<proteinExistence type="predicted"/>